<keyword evidence="3" id="KW-0812">Transmembrane</keyword>
<organism evidence="5 6">
    <name type="scientific">Desulfomicrobium apsheronum</name>
    <dbReference type="NCBI Taxonomy" id="52560"/>
    <lineage>
        <taxon>Bacteria</taxon>
        <taxon>Pseudomonadati</taxon>
        <taxon>Thermodesulfobacteriota</taxon>
        <taxon>Desulfovibrionia</taxon>
        <taxon>Desulfovibrionales</taxon>
        <taxon>Desulfomicrobiaceae</taxon>
        <taxon>Desulfomicrobium</taxon>
    </lineage>
</organism>
<evidence type="ECO:0000259" key="4">
    <source>
        <dbReference type="PROSITE" id="PS50887"/>
    </source>
</evidence>
<keyword evidence="3" id="KW-0472">Membrane</keyword>
<dbReference type="FunFam" id="3.30.70.270:FF:000001">
    <property type="entry name" value="Diguanylate cyclase domain protein"/>
    <property type="match status" value="1"/>
</dbReference>
<dbReference type="InterPro" id="IPR043128">
    <property type="entry name" value="Rev_trsase/Diguanyl_cyclase"/>
</dbReference>
<evidence type="ECO:0000313" key="6">
    <source>
        <dbReference type="Proteomes" id="UP000198635"/>
    </source>
</evidence>
<dbReference type="STRING" id="52560.SAMN04488082_12837"/>
<dbReference type="InterPro" id="IPR000160">
    <property type="entry name" value="GGDEF_dom"/>
</dbReference>
<dbReference type="InterPro" id="IPR029787">
    <property type="entry name" value="Nucleotide_cyclase"/>
</dbReference>
<dbReference type="OrthoDB" id="9812260at2"/>
<dbReference type="PROSITE" id="PS50887">
    <property type="entry name" value="GGDEF"/>
    <property type="match status" value="1"/>
</dbReference>
<dbReference type="CDD" id="cd01949">
    <property type="entry name" value="GGDEF"/>
    <property type="match status" value="1"/>
</dbReference>
<gene>
    <name evidence="5" type="ORF">SAMN04488082_12837</name>
</gene>
<name>A0A1I4A1C7_9BACT</name>
<comment type="catalytic activity">
    <reaction evidence="2">
        <text>2 GTP = 3',3'-c-di-GMP + 2 diphosphate</text>
        <dbReference type="Rhea" id="RHEA:24898"/>
        <dbReference type="ChEBI" id="CHEBI:33019"/>
        <dbReference type="ChEBI" id="CHEBI:37565"/>
        <dbReference type="ChEBI" id="CHEBI:58805"/>
        <dbReference type="EC" id="2.7.7.65"/>
    </reaction>
</comment>
<dbReference type="PANTHER" id="PTHR45138">
    <property type="entry name" value="REGULATORY COMPONENTS OF SENSORY TRANSDUCTION SYSTEM"/>
    <property type="match status" value="1"/>
</dbReference>
<feature type="transmembrane region" description="Helical" evidence="3">
    <location>
        <begin position="227"/>
        <end position="247"/>
    </location>
</feature>
<evidence type="ECO:0000256" key="1">
    <source>
        <dbReference type="ARBA" id="ARBA00012528"/>
    </source>
</evidence>
<dbReference type="SMART" id="SM00267">
    <property type="entry name" value="GGDEF"/>
    <property type="match status" value="1"/>
</dbReference>
<protein>
    <recommendedName>
        <fullName evidence="1">diguanylate cyclase</fullName>
        <ecNumber evidence="1">2.7.7.65</ecNumber>
    </recommendedName>
</protein>
<dbReference type="Pfam" id="PF11845">
    <property type="entry name" value="Tll0287-like"/>
    <property type="match status" value="1"/>
</dbReference>
<feature type="domain" description="GGDEF" evidence="4">
    <location>
        <begin position="296"/>
        <end position="427"/>
    </location>
</feature>
<evidence type="ECO:0000256" key="2">
    <source>
        <dbReference type="ARBA" id="ARBA00034247"/>
    </source>
</evidence>
<dbReference type="Gene3D" id="3.30.70.270">
    <property type="match status" value="1"/>
</dbReference>
<dbReference type="SUPFAM" id="SSF55073">
    <property type="entry name" value="Nucleotide cyclase"/>
    <property type="match status" value="1"/>
</dbReference>
<dbReference type="EMBL" id="FORX01000028">
    <property type="protein sequence ID" value="SFK49686.1"/>
    <property type="molecule type" value="Genomic_DNA"/>
</dbReference>
<reference evidence="6" key="1">
    <citation type="submission" date="2016-10" db="EMBL/GenBank/DDBJ databases">
        <authorList>
            <person name="Varghese N."/>
            <person name="Submissions S."/>
        </authorList>
    </citation>
    <scope>NUCLEOTIDE SEQUENCE [LARGE SCALE GENOMIC DNA]</scope>
    <source>
        <strain evidence="6">DSM 5918</strain>
    </source>
</reference>
<dbReference type="InterPro" id="IPR050469">
    <property type="entry name" value="Diguanylate_Cyclase"/>
</dbReference>
<dbReference type="EC" id="2.7.7.65" evidence="1"/>
<evidence type="ECO:0000313" key="5">
    <source>
        <dbReference type="EMBL" id="SFK49686.1"/>
    </source>
</evidence>
<keyword evidence="6" id="KW-1185">Reference proteome</keyword>
<dbReference type="GO" id="GO:0052621">
    <property type="term" value="F:diguanylate cyclase activity"/>
    <property type="evidence" value="ECO:0007669"/>
    <property type="project" value="UniProtKB-EC"/>
</dbReference>
<feature type="transmembrane region" description="Helical" evidence="3">
    <location>
        <begin position="25"/>
        <end position="44"/>
    </location>
</feature>
<dbReference type="InterPro" id="IPR021796">
    <property type="entry name" value="Tll0287-like_dom"/>
</dbReference>
<proteinExistence type="predicted"/>
<evidence type="ECO:0000256" key="3">
    <source>
        <dbReference type="SAM" id="Phobius"/>
    </source>
</evidence>
<dbReference type="Pfam" id="PF00990">
    <property type="entry name" value="GGDEF"/>
    <property type="match status" value="1"/>
</dbReference>
<sequence>MLQYKPSLVGHIDRIETAKNSVRKYLGIISIIISLVISSIFFAFQYNISKAYKINLYNEAKTFFSEIVIVRKWIAQHGGVYVPLDKTTGNNPYLEKIDGIKSKIICDNKEFVLKNPSLVTKELSESPFRTDKVRYKMTSLNPINPHNKPDEFEKYALMQFEKGVSESSTFEKRDDKDYFRYISHLVVDESCMICHAQQGYKVGDIRGGISVTLQASDFMTEINKAKIFMVISGLGVIALIMASIWYISRFFIRDLHNAQEALALMASTDFLTGLANRMTGIQALTKELNRMSRKKTPLSIALIDLDYFKKINDMYGHNVGDEILKNFSTIILNNIRNYDIACRYGGEEFLLIMPQTSIEDAVLILNRILEHLKLKPILTSKGNVQTSMSAGVVMAQEAENVDALVDRADSLLYRAKGDGRSRVYGDI</sequence>
<keyword evidence="3" id="KW-1133">Transmembrane helix</keyword>
<dbReference type="AlphaFoldDB" id="A0A1I4A1C7"/>
<dbReference type="RefSeq" id="WP_092379389.1">
    <property type="nucleotide sequence ID" value="NZ_FORX01000028.1"/>
</dbReference>
<dbReference type="NCBIfam" id="TIGR00254">
    <property type="entry name" value="GGDEF"/>
    <property type="match status" value="1"/>
</dbReference>
<dbReference type="Proteomes" id="UP000198635">
    <property type="component" value="Unassembled WGS sequence"/>
</dbReference>
<dbReference type="Gene3D" id="3.30.450.290">
    <property type="match status" value="1"/>
</dbReference>
<accession>A0A1I4A1C7</accession>
<dbReference type="PANTHER" id="PTHR45138:SF9">
    <property type="entry name" value="DIGUANYLATE CYCLASE DGCM-RELATED"/>
    <property type="match status" value="1"/>
</dbReference>